<dbReference type="Proteomes" id="UP000035721">
    <property type="component" value="Unassembled WGS sequence"/>
</dbReference>
<sequence>MPGPHFFVDRSLGRKQVPVALRNAGWDLVTLAEHYGIPADQAVEDVTWLELAGGHRWPVLMKDERIRYRPAERAAVIGHGVRAFYLTSGNLSGRQMADLFIANQSAIWNRAVEGGPALFAVSPSGVREIPLDD</sequence>
<gene>
    <name evidence="2" type="ORF">BN12_60016</name>
</gene>
<dbReference type="RefSeq" id="WP_157635293.1">
    <property type="nucleotide sequence ID" value="NZ_HF570958.1"/>
</dbReference>
<name>A0A077M6Z1_9MICO</name>
<keyword evidence="3" id="KW-1185">Reference proteome</keyword>
<dbReference type="STRING" id="1194083.BN12_60016"/>
<accession>A0A077M6Z1</accession>
<dbReference type="InterPro" id="IPR041375">
    <property type="entry name" value="VapC45_PIN-like"/>
</dbReference>
<evidence type="ECO:0000313" key="2">
    <source>
        <dbReference type="EMBL" id="CCH79810.1"/>
    </source>
</evidence>
<protein>
    <recommendedName>
        <fullName evidence="1">VapC45 PIN like domain-containing protein</fullName>
    </recommendedName>
</protein>
<dbReference type="OrthoDB" id="5116334at2"/>
<dbReference type="EMBL" id="CAJB01000392">
    <property type="protein sequence ID" value="CCH79810.1"/>
    <property type="molecule type" value="Genomic_DNA"/>
</dbReference>
<reference evidence="2 3" key="1">
    <citation type="journal article" date="2013" name="ISME J.">
        <title>A metabolic model for members of the genus Tetrasphaera involved in enhanced biological phosphorus removal.</title>
        <authorList>
            <person name="Kristiansen R."/>
            <person name="Nguyen H.T.T."/>
            <person name="Saunders A.M."/>
            <person name="Nielsen J.L."/>
            <person name="Wimmer R."/>
            <person name="Le V.Q."/>
            <person name="McIlroy S.J."/>
            <person name="Petrovski S."/>
            <person name="Seviour R.J."/>
            <person name="Calteau A."/>
            <person name="Nielsen K.L."/>
            <person name="Nielsen P.H."/>
        </authorList>
    </citation>
    <scope>NUCLEOTIDE SEQUENCE [LARGE SCALE GENOMIC DNA]</scope>
    <source>
        <strain evidence="2 3">T1-X7</strain>
    </source>
</reference>
<evidence type="ECO:0000313" key="3">
    <source>
        <dbReference type="Proteomes" id="UP000035721"/>
    </source>
</evidence>
<evidence type="ECO:0000259" key="1">
    <source>
        <dbReference type="Pfam" id="PF18478"/>
    </source>
</evidence>
<comment type="caution">
    <text evidence="2">The sequence shown here is derived from an EMBL/GenBank/DDBJ whole genome shotgun (WGS) entry which is preliminary data.</text>
</comment>
<feature type="domain" description="VapC45 PIN like" evidence="1">
    <location>
        <begin position="4"/>
        <end position="88"/>
    </location>
</feature>
<organism evidence="2 3">
    <name type="scientific">Nostocoides japonicum T1-X7</name>
    <dbReference type="NCBI Taxonomy" id="1194083"/>
    <lineage>
        <taxon>Bacteria</taxon>
        <taxon>Bacillati</taxon>
        <taxon>Actinomycetota</taxon>
        <taxon>Actinomycetes</taxon>
        <taxon>Micrococcales</taxon>
        <taxon>Intrasporangiaceae</taxon>
        <taxon>Nostocoides</taxon>
    </lineage>
</organism>
<dbReference type="Pfam" id="PF18478">
    <property type="entry name" value="PIN_10"/>
    <property type="match status" value="1"/>
</dbReference>
<dbReference type="AlphaFoldDB" id="A0A077M6Z1"/>
<proteinExistence type="predicted"/>